<dbReference type="AlphaFoldDB" id="J9G3T9"/>
<protein>
    <submittedName>
        <fullName evidence="1">Uncharacterized protein</fullName>
    </submittedName>
</protein>
<sequence length="63" mass="7032">MDNASNSTGIIAFRNGHSSNHTITQAIGCSGPSRNFGIFVNGYFFRVVFSYFRIFRCTIGNDF</sequence>
<accession>J9G3T9</accession>
<comment type="caution">
    <text evidence="1">The sequence shown here is derived from an EMBL/GenBank/DDBJ whole genome shotgun (WGS) entry which is preliminary data.</text>
</comment>
<name>J9G3T9_9ZZZZ</name>
<reference evidence="1" key="1">
    <citation type="journal article" date="2012" name="PLoS ONE">
        <title>Gene sets for utilization of primary and secondary nutrition supplies in the distal gut of endangered iberian lynx.</title>
        <authorList>
            <person name="Alcaide M."/>
            <person name="Messina E."/>
            <person name="Richter M."/>
            <person name="Bargiela R."/>
            <person name="Peplies J."/>
            <person name="Huws S.A."/>
            <person name="Newbold C.J."/>
            <person name="Golyshin P.N."/>
            <person name="Simon M.A."/>
            <person name="Lopez G."/>
            <person name="Yakimov M.M."/>
            <person name="Ferrer M."/>
        </authorList>
    </citation>
    <scope>NUCLEOTIDE SEQUENCE</scope>
</reference>
<evidence type="ECO:0000313" key="1">
    <source>
        <dbReference type="EMBL" id="EJX01509.1"/>
    </source>
</evidence>
<organism evidence="1">
    <name type="scientific">gut metagenome</name>
    <dbReference type="NCBI Taxonomy" id="749906"/>
    <lineage>
        <taxon>unclassified sequences</taxon>
        <taxon>metagenomes</taxon>
        <taxon>organismal metagenomes</taxon>
    </lineage>
</organism>
<proteinExistence type="predicted"/>
<dbReference type="EMBL" id="AMCI01002930">
    <property type="protein sequence ID" value="EJX01509.1"/>
    <property type="molecule type" value="Genomic_DNA"/>
</dbReference>
<gene>
    <name evidence="1" type="ORF">EVA_10386</name>
</gene>